<comment type="similarity">
    <text evidence="2 10">Belongs to the fatty acyl-CoA reductase family.</text>
</comment>
<keyword evidence="14" id="KW-1185">Reference proteome</keyword>
<evidence type="ECO:0000256" key="2">
    <source>
        <dbReference type="ARBA" id="ARBA00005928"/>
    </source>
</evidence>
<comment type="subcellular location">
    <subcellularLocation>
        <location evidence="1">Membrane</location>
        <topology evidence="1">Multi-pass membrane protein</topology>
    </subcellularLocation>
</comment>
<dbReference type="AlphaFoldDB" id="A0AA38HL47"/>
<accession>A0AA38HL47</accession>
<evidence type="ECO:0000256" key="9">
    <source>
        <dbReference type="ARBA" id="ARBA00052530"/>
    </source>
</evidence>
<dbReference type="CDD" id="cd05236">
    <property type="entry name" value="FAR-N_SDR_e"/>
    <property type="match status" value="1"/>
</dbReference>
<dbReference type="GO" id="GO:0102965">
    <property type="term" value="F:alcohol-forming long-chain fatty acyl-CoA reductase activity"/>
    <property type="evidence" value="ECO:0007669"/>
    <property type="project" value="UniProtKB-EC"/>
</dbReference>
<dbReference type="PANTHER" id="PTHR11011:SF60">
    <property type="entry name" value="FATTY ACYL-COA REDUCTASE-RELATED"/>
    <property type="match status" value="1"/>
</dbReference>
<gene>
    <name evidence="13" type="ORF">Zmor_003121</name>
</gene>
<sequence length="492" mass="56601">MATSKICKFYNNQNVFITGGSGFVGKVLIEKLLRSTNVHTIYVLIRAKKGHDAQKRFDDIFDSIIFDKLKSKQPEFKNRVVPICGDCVTNGLGLSEGDKERLISEVNIVFHVAASVYFDEHICKAYTINCKGTENVLSLCKEMSVLKVFMHVSTAYSNCNRPSVDEVIYDTPVKYTQMENLVHKSTMEEMEKLTPKLLESWPNTYTFTKALAENLIQDNYGNFPLGIFRPGIVTSTYKEPLENWSDSNSGPNMVLRCASLGYTQIFSANHSKIEMVPVDLTVAALIATAWDVYFNQNQQQLPIYNYVSSTDNALTVHEFFLLICTQLRNYPSNKAVWVPNFQTIPGSPVTDFLIYCYHLVLGLSLDFLRLFCLKKPKIFLGMIKTHLAMTRLSHFGNREWTFSNKNVKEMWGQMNETDRNLFNFDIGSVQWVYYLRNYFKGLKVHLMKENLETLPEAKTRLKKLQFLQNGMHFLVIFFGISTIFILMLKFYC</sequence>
<comment type="function">
    <text evidence="10">Catalyzes the reduction of fatty acyl-CoA to fatty alcohols.</text>
</comment>
<dbReference type="Gene3D" id="3.40.50.720">
    <property type="entry name" value="NAD(P)-binding Rossmann-like Domain"/>
    <property type="match status" value="1"/>
</dbReference>
<dbReference type="Proteomes" id="UP001168821">
    <property type="component" value="Unassembled WGS sequence"/>
</dbReference>
<name>A0AA38HL47_9CUCU</name>
<dbReference type="CDD" id="cd09071">
    <property type="entry name" value="FAR_C"/>
    <property type="match status" value="1"/>
</dbReference>
<feature type="domain" description="Fatty acyl-CoA reductase C-terminal" evidence="11">
    <location>
        <begin position="357"/>
        <end position="449"/>
    </location>
</feature>
<dbReference type="InterPro" id="IPR013120">
    <property type="entry name" value="FAR_NAD-bd"/>
</dbReference>
<feature type="transmembrane region" description="Helical" evidence="10">
    <location>
        <begin position="470"/>
        <end position="491"/>
    </location>
</feature>
<evidence type="ECO:0000256" key="7">
    <source>
        <dbReference type="ARBA" id="ARBA00023098"/>
    </source>
</evidence>
<reference evidence="13" key="1">
    <citation type="journal article" date="2023" name="G3 (Bethesda)">
        <title>Whole genome assemblies of Zophobas morio and Tenebrio molitor.</title>
        <authorList>
            <person name="Kaur S."/>
            <person name="Stinson S.A."/>
            <person name="diCenzo G.C."/>
        </authorList>
    </citation>
    <scope>NUCLEOTIDE SEQUENCE</scope>
    <source>
        <strain evidence="13">QUZm001</strain>
    </source>
</reference>
<dbReference type="SUPFAM" id="SSF51735">
    <property type="entry name" value="NAD(P)-binding Rossmann-fold domains"/>
    <property type="match status" value="1"/>
</dbReference>
<comment type="catalytic activity">
    <reaction evidence="9 10">
        <text>a long-chain fatty acyl-CoA + 2 NADPH + 2 H(+) = a long-chain primary fatty alcohol + 2 NADP(+) + CoA</text>
        <dbReference type="Rhea" id="RHEA:52716"/>
        <dbReference type="ChEBI" id="CHEBI:15378"/>
        <dbReference type="ChEBI" id="CHEBI:57287"/>
        <dbReference type="ChEBI" id="CHEBI:57783"/>
        <dbReference type="ChEBI" id="CHEBI:58349"/>
        <dbReference type="ChEBI" id="CHEBI:77396"/>
        <dbReference type="ChEBI" id="CHEBI:83139"/>
        <dbReference type="EC" id="1.2.1.84"/>
    </reaction>
</comment>
<keyword evidence="4 10" id="KW-0812">Transmembrane</keyword>
<evidence type="ECO:0000256" key="5">
    <source>
        <dbReference type="ARBA" id="ARBA00022857"/>
    </source>
</evidence>
<dbReference type="GO" id="GO:0080019">
    <property type="term" value="F:alcohol-forming very long-chain fatty acyl-CoA reductase activity"/>
    <property type="evidence" value="ECO:0007669"/>
    <property type="project" value="InterPro"/>
</dbReference>
<comment type="caution">
    <text evidence="13">The sequence shown here is derived from an EMBL/GenBank/DDBJ whole genome shotgun (WGS) entry which is preliminary data.</text>
</comment>
<evidence type="ECO:0000256" key="3">
    <source>
        <dbReference type="ARBA" id="ARBA00022516"/>
    </source>
</evidence>
<proteinExistence type="inferred from homology"/>
<dbReference type="Pfam" id="PF03015">
    <property type="entry name" value="Sterile"/>
    <property type="match status" value="1"/>
</dbReference>
<feature type="domain" description="Thioester reductase (TE)" evidence="12">
    <location>
        <begin position="17"/>
        <end position="284"/>
    </location>
</feature>
<evidence type="ECO:0000256" key="8">
    <source>
        <dbReference type="ARBA" id="ARBA00023136"/>
    </source>
</evidence>
<keyword evidence="7 10" id="KW-0443">Lipid metabolism</keyword>
<evidence type="ECO:0000256" key="6">
    <source>
        <dbReference type="ARBA" id="ARBA00022989"/>
    </source>
</evidence>
<keyword evidence="10" id="KW-0560">Oxidoreductase</keyword>
<evidence type="ECO:0000259" key="11">
    <source>
        <dbReference type="Pfam" id="PF03015"/>
    </source>
</evidence>
<dbReference type="InterPro" id="IPR026055">
    <property type="entry name" value="FAR"/>
</dbReference>
<dbReference type="PANTHER" id="PTHR11011">
    <property type="entry name" value="MALE STERILITY PROTEIN 2-RELATED"/>
    <property type="match status" value="1"/>
</dbReference>
<protein>
    <recommendedName>
        <fullName evidence="10">Fatty acyl-CoA reductase</fullName>
        <ecNumber evidence="10">1.2.1.84</ecNumber>
    </recommendedName>
</protein>
<organism evidence="13 14">
    <name type="scientific">Zophobas morio</name>
    <dbReference type="NCBI Taxonomy" id="2755281"/>
    <lineage>
        <taxon>Eukaryota</taxon>
        <taxon>Metazoa</taxon>
        <taxon>Ecdysozoa</taxon>
        <taxon>Arthropoda</taxon>
        <taxon>Hexapoda</taxon>
        <taxon>Insecta</taxon>
        <taxon>Pterygota</taxon>
        <taxon>Neoptera</taxon>
        <taxon>Endopterygota</taxon>
        <taxon>Coleoptera</taxon>
        <taxon>Polyphaga</taxon>
        <taxon>Cucujiformia</taxon>
        <taxon>Tenebrionidae</taxon>
        <taxon>Zophobas</taxon>
    </lineage>
</organism>
<dbReference type="EC" id="1.2.1.84" evidence="10"/>
<keyword evidence="3 10" id="KW-0444">Lipid biosynthesis</keyword>
<dbReference type="EMBL" id="JALNTZ010000010">
    <property type="protein sequence ID" value="KAJ3639783.1"/>
    <property type="molecule type" value="Genomic_DNA"/>
</dbReference>
<evidence type="ECO:0000256" key="1">
    <source>
        <dbReference type="ARBA" id="ARBA00004141"/>
    </source>
</evidence>
<dbReference type="InterPro" id="IPR036291">
    <property type="entry name" value="NAD(P)-bd_dom_sf"/>
</dbReference>
<dbReference type="Pfam" id="PF07993">
    <property type="entry name" value="NAD_binding_4"/>
    <property type="match status" value="1"/>
</dbReference>
<keyword evidence="5 10" id="KW-0521">NADP</keyword>
<keyword evidence="8 10" id="KW-0472">Membrane</keyword>
<dbReference type="GO" id="GO:0035336">
    <property type="term" value="P:long-chain fatty-acyl-CoA metabolic process"/>
    <property type="evidence" value="ECO:0007669"/>
    <property type="project" value="TreeGrafter"/>
</dbReference>
<evidence type="ECO:0000313" key="13">
    <source>
        <dbReference type="EMBL" id="KAJ3639783.1"/>
    </source>
</evidence>
<keyword evidence="6 10" id="KW-1133">Transmembrane helix</keyword>
<evidence type="ECO:0000256" key="4">
    <source>
        <dbReference type="ARBA" id="ARBA00022692"/>
    </source>
</evidence>
<dbReference type="InterPro" id="IPR033640">
    <property type="entry name" value="FAR_C"/>
</dbReference>
<evidence type="ECO:0000259" key="12">
    <source>
        <dbReference type="Pfam" id="PF07993"/>
    </source>
</evidence>
<dbReference type="GO" id="GO:0016020">
    <property type="term" value="C:membrane"/>
    <property type="evidence" value="ECO:0007669"/>
    <property type="project" value="UniProtKB-SubCell"/>
</dbReference>
<evidence type="ECO:0000256" key="10">
    <source>
        <dbReference type="RuleBase" id="RU363097"/>
    </source>
</evidence>
<dbReference type="GO" id="GO:0005777">
    <property type="term" value="C:peroxisome"/>
    <property type="evidence" value="ECO:0007669"/>
    <property type="project" value="TreeGrafter"/>
</dbReference>
<dbReference type="FunFam" id="3.40.50.720:FF:000143">
    <property type="entry name" value="Fatty acyl-CoA reductase"/>
    <property type="match status" value="1"/>
</dbReference>
<evidence type="ECO:0000313" key="14">
    <source>
        <dbReference type="Proteomes" id="UP001168821"/>
    </source>
</evidence>